<dbReference type="Proteomes" id="UP000178092">
    <property type="component" value="Unassembled WGS sequence"/>
</dbReference>
<gene>
    <name evidence="1" type="ORF">A3C04_02820</name>
</gene>
<organism evidence="1 2">
    <name type="scientific">Candidatus Wildermuthbacteria bacterium RIFCSPHIGHO2_02_FULL_45_25</name>
    <dbReference type="NCBI Taxonomy" id="1802450"/>
    <lineage>
        <taxon>Bacteria</taxon>
        <taxon>Candidatus Wildermuthiibacteriota</taxon>
    </lineage>
</organism>
<evidence type="ECO:0000313" key="1">
    <source>
        <dbReference type="EMBL" id="OHA66814.1"/>
    </source>
</evidence>
<accession>A0A1G2R1Q6</accession>
<comment type="caution">
    <text evidence="1">The sequence shown here is derived from an EMBL/GenBank/DDBJ whole genome shotgun (WGS) entry which is preliminary data.</text>
</comment>
<name>A0A1G2R1Q6_9BACT</name>
<evidence type="ECO:0000313" key="2">
    <source>
        <dbReference type="Proteomes" id="UP000178092"/>
    </source>
</evidence>
<dbReference type="EMBL" id="MHTV01000022">
    <property type="protein sequence ID" value="OHA66814.1"/>
    <property type="molecule type" value="Genomic_DNA"/>
</dbReference>
<reference evidence="1 2" key="1">
    <citation type="journal article" date="2016" name="Nat. Commun.">
        <title>Thousands of microbial genomes shed light on interconnected biogeochemical processes in an aquifer system.</title>
        <authorList>
            <person name="Anantharaman K."/>
            <person name="Brown C.T."/>
            <person name="Hug L.A."/>
            <person name="Sharon I."/>
            <person name="Castelle C.J."/>
            <person name="Probst A.J."/>
            <person name="Thomas B.C."/>
            <person name="Singh A."/>
            <person name="Wilkins M.J."/>
            <person name="Karaoz U."/>
            <person name="Brodie E.L."/>
            <person name="Williams K.H."/>
            <person name="Hubbard S.S."/>
            <person name="Banfield J.F."/>
        </authorList>
    </citation>
    <scope>NUCLEOTIDE SEQUENCE [LARGE SCALE GENOMIC DNA]</scope>
</reference>
<protein>
    <submittedName>
        <fullName evidence="1">Uncharacterized protein</fullName>
    </submittedName>
</protein>
<dbReference type="AlphaFoldDB" id="A0A1G2R1Q6"/>
<proteinExistence type="predicted"/>
<sequence>MGKQLEVKVESFRNSAALNQHFIAHGAATGIAWEGKQFETKQDYLGVALSIITNPKSKKVIYYNHSLTEPRIGYLFERENKVFLVAVGDDGTIRSFFDLDGGWSRIAESSAFRKLFRVDTF</sequence>